<dbReference type="EMBL" id="PGGM01000008">
    <property type="protein sequence ID" value="PSH62667.1"/>
    <property type="molecule type" value="Genomic_DNA"/>
</dbReference>
<keyword evidence="2 6" id="KW-0808">Transferase</keyword>
<evidence type="ECO:0000313" key="6">
    <source>
        <dbReference type="EMBL" id="PSH62667.1"/>
    </source>
</evidence>
<keyword evidence="1 6" id="KW-0489">Methyltransferase</keyword>
<dbReference type="InterPro" id="IPR001077">
    <property type="entry name" value="COMT_C"/>
</dbReference>
<comment type="caution">
    <text evidence="6">The sequence shown here is derived from an EMBL/GenBank/DDBJ whole genome shotgun (WGS) entry which is preliminary data.</text>
</comment>
<dbReference type="InterPro" id="IPR016461">
    <property type="entry name" value="COMT-like"/>
</dbReference>
<dbReference type="Gene3D" id="1.10.10.10">
    <property type="entry name" value="Winged helix-like DNA-binding domain superfamily/Winged helix DNA-binding domain"/>
    <property type="match status" value="1"/>
</dbReference>
<gene>
    <name evidence="6" type="ORF">CU103_17185</name>
</gene>
<dbReference type="Pfam" id="PF00891">
    <property type="entry name" value="Methyltransf_2"/>
    <property type="match status" value="1"/>
</dbReference>
<dbReference type="InterPro" id="IPR029063">
    <property type="entry name" value="SAM-dependent_MTases_sf"/>
</dbReference>
<dbReference type="Pfam" id="PF08100">
    <property type="entry name" value="Dimerisation"/>
    <property type="match status" value="1"/>
</dbReference>
<feature type="domain" description="O-methyltransferase C-terminal" evidence="4">
    <location>
        <begin position="130"/>
        <end position="314"/>
    </location>
</feature>
<dbReference type="SUPFAM" id="SSF53335">
    <property type="entry name" value="S-adenosyl-L-methionine-dependent methyltransferases"/>
    <property type="match status" value="1"/>
</dbReference>
<proteinExistence type="predicted"/>
<dbReference type="GO" id="GO:0046983">
    <property type="term" value="F:protein dimerization activity"/>
    <property type="evidence" value="ECO:0007669"/>
    <property type="project" value="InterPro"/>
</dbReference>
<dbReference type="PANTHER" id="PTHR43712">
    <property type="entry name" value="PUTATIVE (AFU_ORTHOLOGUE AFUA_4G14580)-RELATED"/>
    <property type="match status" value="1"/>
</dbReference>
<dbReference type="PROSITE" id="PS51683">
    <property type="entry name" value="SAM_OMT_II"/>
    <property type="match status" value="1"/>
</dbReference>
<sequence>MPFENAHPQPTLIQSLQASVAPAFALHAGVMLGVFTILGEATLSADEVAKLLDVDPRRLERLLYALVATGILEIRDDGFRNSLEAAVYLVRGKPGYIGDEHQLFDQLWHADLLTATSIRQRQPAAKHDFACADPGSSRAFFRGLAPIALIFGRRLAEMIDLREVNSAIDIGGGPGHSLIGLRETKPGLRLTLLELAPSVALAKELLADEPLADGMEFEIGDIVQAPSATTHDLAILKAVIQVLSPQDAAAAIRNAHASLNSGGRLFISGVGILNDDRVSPLEAVFYNLTFMNLYSDGASYTRSEYSRWLSEAGFGEITFGTMPSGSQLISARKP</sequence>
<dbReference type="GO" id="GO:0032259">
    <property type="term" value="P:methylation"/>
    <property type="evidence" value="ECO:0007669"/>
    <property type="project" value="UniProtKB-KW"/>
</dbReference>
<dbReference type="Gene3D" id="3.40.50.150">
    <property type="entry name" value="Vaccinia Virus protein VP39"/>
    <property type="match status" value="1"/>
</dbReference>
<dbReference type="Proteomes" id="UP000241764">
    <property type="component" value="Unassembled WGS sequence"/>
</dbReference>
<dbReference type="InterPro" id="IPR036390">
    <property type="entry name" value="WH_DNA-bd_sf"/>
</dbReference>
<feature type="domain" description="O-methyltransferase dimerisation" evidence="5">
    <location>
        <begin position="24"/>
        <end position="88"/>
    </location>
</feature>
<organism evidence="6 7">
    <name type="scientific">Phyllobacterium sophorae</name>
    <dbReference type="NCBI Taxonomy" id="1520277"/>
    <lineage>
        <taxon>Bacteria</taxon>
        <taxon>Pseudomonadati</taxon>
        <taxon>Pseudomonadota</taxon>
        <taxon>Alphaproteobacteria</taxon>
        <taxon>Hyphomicrobiales</taxon>
        <taxon>Phyllobacteriaceae</taxon>
        <taxon>Phyllobacterium</taxon>
    </lineage>
</organism>
<keyword evidence="7" id="KW-1185">Reference proteome</keyword>
<dbReference type="PANTHER" id="PTHR43712:SF2">
    <property type="entry name" value="O-METHYLTRANSFERASE CICE"/>
    <property type="match status" value="1"/>
</dbReference>
<accession>A0A2P7B873</accession>
<dbReference type="CDD" id="cd02440">
    <property type="entry name" value="AdoMet_MTases"/>
    <property type="match status" value="1"/>
</dbReference>
<evidence type="ECO:0000259" key="4">
    <source>
        <dbReference type="Pfam" id="PF00891"/>
    </source>
</evidence>
<reference evidence="7" key="1">
    <citation type="submission" date="2017-11" db="EMBL/GenBank/DDBJ databases">
        <authorList>
            <person name="Kuznetsova I."/>
            <person name="Sazanova A."/>
            <person name="Chirak E."/>
            <person name="Safronova V."/>
            <person name="Willems A."/>
        </authorList>
    </citation>
    <scope>NUCLEOTIDE SEQUENCE [LARGE SCALE GENOMIC DNA]</scope>
    <source>
        <strain evidence="7">CCBAU 03422</strain>
    </source>
</reference>
<dbReference type="InterPro" id="IPR012967">
    <property type="entry name" value="COMT_dimerisation"/>
</dbReference>
<keyword evidence="3" id="KW-0949">S-adenosyl-L-methionine</keyword>
<evidence type="ECO:0000313" key="7">
    <source>
        <dbReference type="Proteomes" id="UP000241764"/>
    </source>
</evidence>
<evidence type="ECO:0000259" key="5">
    <source>
        <dbReference type="Pfam" id="PF08100"/>
    </source>
</evidence>
<name>A0A2P7B873_9HYPH</name>
<evidence type="ECO:0000256" key="2">
    <source>
        <dbReference type="ARBA" id="ARBA00022679"/>
    </source>
</evidence>
<dbReference type="PIRSF" id="PIRSF005739">
    <property type="entry name" value="O-mtase"/>
    <property type="match status" value="1"/>
</dbReference>
<dbReference type="AlphaFoldDB" id="A0A2P7B873"/>
<dbReference type="GO" id="GO:0008171">
    <property type="term" value="F:O-methyltransferase activity"/>
    <property type="evidence" value="ECO:0007669"/>
    <property type="project" value="InterPro"/>
</dbReference>
<dbReference type="OrthoDB" id="9766840at2"/>
<dbReference type="InterPro" id="IPR036388">
    <property type="entry name" value="WH-like_DNA-bd_sf"/>
</dbReference>
<evidence type="ECO:0000256" key="3">
    <source>
        <dbReference type="ARBA" id="ARBA00022691"/>
    </source>
</evidence>
<protein>
    <submittedName>
        <fullName evidence="6">16S rRNA methyltransferase</fullName>
    </submittedName>
</protein>
<evidence type="ECO:0000256" key="1">
    <source>
        <dbReference type="ARBA" id="ARBA00022603"/>
    </source>
</evidence>
<dbReference type="SUPFAM" id="SSF46785">
    <property type="entry name" value="Winged helix' DNA-binding domain"/>
    <property type="match status" value="1"/>
</dbReference>
<dbReference type="RefSeq" id="WP_106665273.1">
    <property type="nucleotide sequence ID" value="NZ_PGGM01000008.1"/>
</dbReference>